<reference evidence="1 2" key="1">
    <citation type="submission" date="2017-06" db="EMBL/GenBank/DDBJ databases">
        <authorList>
            <person name="Kim H.J."/>
            <person name="Triplett B.A."/>
        </authorList>
    </citation>
    <scope>NUCLEOTIDE SEQUENCE [LARGE SCALE GENOMIC DNA]</scope>
    <source>
        <strain evidence="1 2">DSM 19307</strain>
    </source>
</reference>
<organism evidence="1 2">
    <name type="scientific">Ekhidna lutea</name>
    <dbReference type="NCBI Taxonomy" id="447679"/>
    <lineage>
        <taxon>Bacteria</taxon>
        <taxon>Pseudomonadati</taxon>
        <taxon>Bacteroidota</taxon>
        <taxon>Cytophagia</taxon>
        <taxon>Cytophagales</taxon>
        <taxon>Reichenbachiellaceae</taxon>
        <taxon>Ekhidna</taxon>
    </lineage>
</organism>
<proteinExistence type="predicted"/>
<dbReference type="RefSeq" id="WP_089357930.1">
    <property type="nucleotide sequence ID" value="NZ_FZPD01000005.1"/>
</dbReference>
<evidence type="ECO:0008006" key="3">
    <source>
        <dbReference type="Google" id="ProtNLM"/>
    </source>
</evidence>
<keyword evidence="2" id="KW-1185">Reference proteome</keyword>
<dbReference type="Proteomes" id="UP000198393">
    <property type="component" value="Unassembled WGS sequence"/>
</dbReference>
<dbReference type="AlphaFoldDB" id="A0A239LGS5"/>
<protein>
    <recommendedName>
        <fullName evidence="3">Lipocalin-like domain-containing protein</fullName>
    </recommendedName>
</protein>
<evidence type="ECO:0000313" key="1">
    <source>
        <dbReference type="EMBL" id="SNT29671.1"/>
    </source>
</evidence>
<gene>
    <name evidence="1" type="ORF">SAMN05421640_3264</name>
</gene>
<dbReference type="EMBL" id="FZPD01000005">
    <property type="protein sequence ID" value="SNT29671.1"/>
    <property type="molecule type" value="Genomic_DNA"/>
</dbReference>
<accession>A0A239LGS5</accession>
<name>A0A239LGS5_EKHLU</name>
<sequence length="142" mass="15589">MKKFLTVLATITIIFTPGCKDDDRSGSYVGVWVGTNVSVTECDTNNSSNNLTCDETRCFRLILSADGTYTYQEGLPIRTGTWNTDGGLTLCVEEDGELECETFDVTVNSTTLTLSTTNEASGCITTHSFERQQEDPEESDDQ</sequence>
<evidence type="ECO:0000313" key="2">
    <source>
        <dbReference type="Proteomes" id="UP000198393"/>
    </source>
</evidence>